<dbReference type="PANTHER" id="PTHR47964">
    <property type="entry name" value="ATP-DEPENDENT DNA HELICASE HOMOLOG RECG, CHLOROPLASTIC"/>
    <property type="match status" value="1"/>
</dbReference>
<evidence type="ECO:0000313" key="3">
    <source>
        <dbReference type="EMBL" id="KAF7131925.1"/>
    </source>
</evidence>
<keyword evidence="4" id="KW-1185">Reference proteome</keyword>
<keyword evidence="2" id="KW-0067">ATP-binding</keyword>
<dbReference type="GO" id="GO:0016787">
    <property type="term" value="F:hydrolase activity"/>
    <property type="evidence" value="ECO:0007669"/>
    <property type="project" value="UniProtKB-KW"/>
</dbReference>
<name>A0A834LDL6_RHOSS</name>
<keyword evidence="2" id="KW-0547">Nucleotide-binding</keyword>
<organism evidence="3 4">
    <name type="scientific">Rhododendron simsii</name>
    <name type="common">Sims's rhododendron</name>
    <dbReference type="NCBI Taxonomy" id="118357"/>
    <lineage>
        <taxon>Eukaryota</taxon>
        <taxon>Viridiplantae</taxon>
        <taxon>Streptophyta</taxon>
        <taxon>Embryophyta</taxon>
        <taxon>Tracheophyta</taxon>
        <taxon>Spermatophyta</taxon>
        <taxon>Magnoliopsida</taxon>
        <taxon>eudicotyledons</taxon>
        <taxon>Gunneridae</taxon>
        <taxon>Pentapetalae</taxon>
        <taxon>asterids</taxon>
        <taxon>Ericales</taxon>
        <taxon>Ericaceae</taxon>
        <taxon>Ericoideae</taxon>
        <taxon>Rhodoreae</taxon>
        <taxon>Rhododendron</taxon>
    </lineage>
</organism>
<gene>
    <name evidence="3" type="ORF">RHSIM_Rhsim09G0066800</name>
</gene>
<proteinExistence type="predicted"/>
<sequence length="461" mass="51158">MSVLLVQACGMCFGDKCLRSVITFEAERGYRNALCNNMRFKNFLFPRVSKLCSQSKHKIAEKLLVAADRYDAASVPDRSKLLNKWSPEVDRARKPQIGHETARICNHEGRQRVALVTGHWVTVALVVRGLYGGCKVWICLAEARRKSTKVERLPSPSPFPGECKDSKRLSFSISSLGGKIVKSSSNLWNGSKGCVSAFVEEHQPSRSLIVISHCGVNALAVFFVFSSKVSVLMGYNGLQDLIESERAQKESVMKLKDGMGDFNVSLACKQFPSIIFGCSPPIELYDDGLLSSEICKEFLSSSLGTKWVNPDSPSESWTSLYPCLPDRNPSFLREESANDLPLSSEPFNLEAETDTDVQLTLEESSTRAGLEIDEKAEESSTRAGLEIDEQAASVELILDKSISFIPRLTKRQFGQLENSGFHTLRKLLHHFPRTYADLQNAQIGIADGQYLIFVGNILSSR</sequence>
<keyword evidence="1" id="KW-0378">Hydrolase</keyword>
<reference evidence="3" key="1">
    <citation type="submission" date="2019-11" db="EMBL/GenBank/DDBJ databases">
        <authorList>
            <person name="Liu Y."/>
            <person name="Hou J."/>
            <person name="Li T.-Q."/>
            <person name="Guan C.-H."/>
            <person name="Wu X."/>
            <person name="Wu H.-Z."/>
            <person name="Ling F."/>
            <person name="Zhang R."/>
            <person name="Shi X.-G."/>
            <person name="Ren J.-P."/>
            <person name="Chen E.-F."/>
            <person name="Sun J.-M."/>
        </authorList>
    </citation>
    <scope>NUCLEOTIDE SEQUENCE</scope>
    <source>
        <strain evidence="3">Adult_tree_wgs_1</strain>
        <tissue evidence="3">Leaves</tissue>
    </source>
</reference>
<evidence type="ECO:0000313" key="4">
    <source>
        <dbReference type="Proteomes" id="UP000626092"/>
    </source>
</evidence>
<comment type="caution">
    <text evidence="3">The sequence shown here is derived from an EMBL/GenBank/DDBJ whole genome shotgun (WGS) entry which is preliminary data.</text>
</comment>
<dbReference type="PANTHER" id="PTHR47964:SF1">
    <property type="entry name" value="ATP-DEPENDENT DNA HELICASE HOMOLOG RECG, CHLOROPLASTIC"/>
    <property type="match status" value="1"/>
</dbReference>
<protein>
    <submittedName>
        <fullName evidence="3">Uncharacterized protein</fullName>
    </submittedName>
</protein>
<dbReference type="Proteomes" id="UP000626092">
    <property type="component" value="Unassembled WGS sequence"/>
</dbReference>
<keyword evidence="2" id="KW-0347">Helicase</keyword>
<dbReference type="AlphaFoldDB" id="A0A834LDL6"/>
<dbReference type="EMBL" id="WJXA01000009">
    <property type="protein sequence ID" value="KAF7131925.1"/>
    <property type="molecule type" value="Genomic_DNA"/>
</dbReference>
<evidence type="ECO:0000256" key="2">
    <source>
        <dbReference type="ARBA" id="ARBA00022806"/>
    </source>
</evidence>
<evidence type="ECO:0000256" key="1">
    <source>
        <dbReference type="ARBA" id="ARBA00022801"/>
    </source>
</evidence>
<dbReference type="OrthoDB" id="416741at2759"/>
<dbReference type="GO" id="GO:0006281">
    <property type="term" value="P:DNA repair"/>
    <property type="evidence" value="ECO:0007669"/>
    <property type="project" value="InterPro"/>
</dbReference>
<accession>A0A834LDL6</accession>
<dbReference type="InterPro" id="IPR047112">
    <property type="entry name" value="RecG/Mfd"/>
</dbReference>
<dbReference type="GO" id="GO:0003678">
    <property type="term" value="F:DNA helicase activity"/>
    <property type="evidence" value="ECO:0007669"/>
    <property type="project" value="TreeGrafter"/>
</dbReference>